<sequence length="241" mass="28084">MKKLFLLSLSFLLFGCKSFLINKALEKVGVYDDEVKIKIISNANKKIVFIPMKHIGTESFYDDVRAKIDSLDKQNHFFFYELVTGEEDSITSKKFRKISGLPENDKGYLEILDSVFKKIKYKKKLIDQPKDQMELGFNKNKSKNVDVTLQQIIAHYEAENGEIVLEKCDYDTPINKMSKCSNVKLDKKKLDKSILDFRNEKIVREIYLNTSENLVIVYGENHYSGILKILQERDSTWTEIK</sequence>
<dbReference type="EMBL" id="JAAJBT010000001">
    <property type="protein sequence ID" value="NHM00527.1"/>
    <property type="molecule type" value="Genomic_DNA"/>
</dbReference>
<organism evidence="1 2">
    <name type="scientific">Flavobacterium difficile</name>
    <dbReference type="NCBI Taxonomy" id="2709659"/>
    <lineage>
        <taxon>Bacteria</taxon>
        <taxon>Pseudomonadati</taxon>
        <taxon>Bacteroidota</taxon>
        <taxon>Flavobacteriia</taxon>
        <taxon>Flavobacteriales</taxon>
        <taxon>Flavobacteriaceae</taxon>
        <taxon>Flavobacterium</taxon>
    </lineage>
</organism>
<dbReference type="Proteomes" id="UP000800984">
    <property type="component" value="Unassembled WGS sequence"/>
</dbReference>
<keyword evidence="2" id="KW-1185">Reference proteome</keyword>
<evidence type="ECO:0000313" key="1">
    <source>
        <dbReference type="EMBL" id="NHM00527.1"/>
    </source>
</evidence>
<comment type="caution">
    <text evidence="1">The sequence shown here is derived from an EMBL/GenBank/DDBJ whole genome shotgun (WGS) entry which is preliminary data.</text>
</comment>
<gene>
    <name evidence="1" type="ORF">G4D72_00215</name>
</gene>
<dbReference type="PROSITE" id="PS51257">
    <property type="entry name" value="PROKAR_LIPOPROTEIN"/>
    <property type="match status" value="1"/>
</dbReference>
<name>A0ABX0I1T4_9FLAO</name>
<evidence type="ECO:0008006" key="3">
    <source>
        <dbReference type="Google" id="ProtNLM"/>
    </source>
</evidence>
<protein>
    <recommendedName>
        <fullName evidence="3">Lipoprotein</fullName>
    </recommendedName>
</protein>
<evidence type="ECO:0000313" key="2">
    <source>
        <dbReference type="Proteomes" id="UP000800984"/>
    </source>
</evidence>
<reference evidence="1 2" key="1">
    <citation type="submission" date="2020-02" db="EMBL/GenBank/DDBJ databases">
        <authorList>
            <person name="Chen W.-M."/>
        </authorList>
    </citation>
    <scope>NUCLEOTIDE SEQUENCE [LARGE SCALE GENOMIC DNA]</scope>
    <source>
        <strain evidence="1 2">KDG-16</strain>
    </source>
</reference>
<proteinExistence type="predicted"/>
<accession>A0ABX0I1T4</accession>
<dbReference type="RefSeq" id="WP_166075565.1">
    <property type="nucleotide sequence ID" value="NZ_JAAJBT010000001.1"/>
</dbReference>